<reference evidence="3 4" key="1">
    <citation type="submission" date="2019-11" db="EMBL/GenBank/DDBJ databases">
        <title>Genome of Strain BIT-d1.</title>
        <authorList>
            <person name="Yang Y."/>
        </authorList>
    </citation>
    <scope>NUCLEOTIDE SEQUENCE [LARGE SCALE GENOMIC DNA]</scope>
    <source>
        <strain evidence="3 4">BIT-d1</strain>
    </source>
</reference>
<keyword evidence="4" id="KW-1185">Reference proteome</keyword>
<feature type="chain" id="PRO_5026157658" evidence="1">
    <location>
        <begin position="19"/>
        <end position="233"/>
    </location>
</feature>
<keyword evidence="1" id="KW-0732">Signal</keyword>
<evidence type="ECO:0000256" key="1">
    <source>
        <dbReference type="SAM" id="SignalP"/>
    </source>
</evidence>
<dbReference type="RefSeq" id="WP_155090678.1">
    <property type="nucleotide sequence ID" value="NZ_CP102754.1"/>
</dbReference>
<dbReference type="InterPro" id="IPR025665">
    <property type="entry name" value="Beta-barrel_OMP_2"/>
</dbReference>
<proteinExistence type="predicted"/>
<dbReference type="AlphaFoldDB" id="A0A6I3LDL1"/>
<dbReference type="EMBL" id="WMJX01000001">
    <property type="protein sequence ID" value="MTG96628.1"/>
    <property type="molecule type" value="Genomic_DNA"/>
</dbReference>
<protein>
    <submittedName>
        <fullName evidence="3">Outer membrane beta-barrel protein</fullName>
    </submittedName>
</protein>
<evidence type="ECO:0000313" key="3">
    <source>
        <dbReference type="EMBL" id="MTG96628.1"/>
    </source>
</evidence>
<dbReference type="OrthoDB" id="670602at2"/>
<evidence type="ECO:0000313" key="4">
    <source>
        <dbReference type="Proteomes" id="UP000438760"/>
    </source>
</evidence>
<gene>
    <name evidence="3" type="ORF">GJV76_00470</name>
</gene>
<dbReference type="Proteomes" id="UP000438760">
    <property type="component" value="Unassembled WGS sequence"/>
</dbReference>
<comment type="caution">
    <text evidence="3">The sequence shown here is derived from an EMBL/GenBank/DDBJ whole genome shotgun (WGS) entry which is preliminary data.</text>
</comment>
<dbReference type="Pfam" id="PF13568">
    <property type="entry name" value="OMP_b-brl_2"/>
    <property type="match status" value="1"/>
</dbReference>
<organism evidence="3 4">
    <name type="scientific">Myroides albus</name>
    <dbReference type="NCBI Taxonomy" id="2562892"/>
    <lineage>
        <taxon>Bacteria</taxon>
        <taxon>Pseudomonadati</taxon>
        <taxon>Bacteroidota</taxon>
        <taxon>Flavobacteriia</taxon>
        <taxon>Flavobacteriales</taxon>
        <taxon>Flavobacteriaceae</taxon>
        <taxon>Myroides</taxon>
    </lineage>
</organism>
<feature type="domain" description="Outer membrane protein beta-barrel" evidence="2">
    <location>
        <begin position="28"/>
        <end position="202"/>
    </location>
</feature>
<evidence type="ECO:0000259" key="2">
    <source>
        <dbReference type="Pfam" id="PF13568"/>
    </source>
</evidence>
<name>A0A6I3LDL1_9FLAO</name>
<sequence length="233" mass="26259">MKKIILGLFLFSVSLISAQDINEDLKGRTTFAVKAGWLQSTLKGDDVDYLAVDGKVDARNSFFAGVSVDNSIGKHFGLKHELFYQNYGGEFKRELEDHVFDATLEMHSLRLNPISAVFQVKGLQLYAGPYVNMLLYSSISAIDENGKKYKDHGIFGSTEDDQEDSKYLQKMDYGIVAGLEYQFKFGLIIGAQFTRGFASIFDNSNTFGVEENEGANDFKIYNQNFNVFVGYRF</sequence>
<feature type="signal peptide" evidence="1">
    <location>
        <begin position="1"/>
        <end position="18"/>
    </location>
</feature>
<accession>A0A6I3LDL1</accession>